<protein>
    <submittedName>
        <fullName evidence="6">Unannotated protein</fullName>
    </submittedName>
</protein>
<dbReference type="Pfam" id="PF00251">
    <property type="entry name" value="Glyco_hydro_32N"/>
    <property type="match status" value="1"/>
</dbReference>
<dbReference type="SUPFAM" id="SSF75005">
    <property type="entry name" value="Arabinanase/levansucrase/invertase"/>
    <property type="match status" value="1"/>
</dbReference>
<evidence type="ECO:0000259" key="5">
    <source>
        <dbReference type="Pfam" id="PF08244"/>
    </source>
</evidence>
<dbReference type="InterPro" id="IPR023296">
    <property type="entry name" value="Glyco_hydro_beta-prop_sf"/>
</dbReference>
<dbReference type="PANTHER" id="PTHR42800:SF1">
    <property type="entry name" value="EXOINULINASE INUD (AFU_ORTHOLOGUE AFUA_5G00480)"/>
    <property type="match status" value="1"/>
</dbReference>
<dbReference type="PANTHER" id="PTHR42800">
    <property type="entry name" value="EXOINULINASE INUD (AFU_ORTHOLOGUE AFUA_5G00480)"/>
    <property type="match status" value="1"/>
</dbReference>
<dbReference type="GO" id="GO:0005737">
    <property type="term" value="C:cytoplasm"/>
    <property type="evidence" value="ECO:0007669"/>
    <property type="project" value="TreeGrafter"/>
</dbReference>
<name>A0A6J7ETB8_9ZZZZ</name>
<evidence type="ECO:0000313" key="6">
    <source>
        <dbReference type="EMBL" id="CAB4886882.1"/>
    </source>
</evidence>
<dbReference type="PROSITE" id="PS00609">
    <property type="entry name" value="GLYCOSYL_HYDROL_F32"/>
    <property type="match status" value="1"/>
</dbReference>
<feature type="domain" description="Glycosyl hydrolase family 32 N-terminal" evidence="4">
    <location>
        <begin position="19"/>
        <end position="318"/>
    </location>
</feature>
<organism evidence="6">
    <name type="scientific">freshwater metagenome</name>
    <dbReference type="NCBI Taxonomy" id="449393"/>
    <lineage>
        <taxon>unclassified sequences</taxon>
        <taxon>metagenomes</taxon>
        <taxon>ecological metagenomes</taxon>
    </lineage>
</organism>
<dbReference type="Gene3D" id="2.60.120.560">
    <property type="entry name" value="Exo-inulinase, domain 1"/>
    <property type="match status" value="1"/>
</dbReference>
<gene>
    <name evidence="6" type="ORF">UFOPK3482_00890</name>
</gene>
<dbReference type="SUPFAM" id="SSF49899">
    <property type="entry name" value="Concanavalin A-like lectins/glucanases"/>
    <property type="match status" value="1"/>
</dbReference>
<keyword evidence="2" id="KW-0378">Hydrolase</keyword>
<dbReference type="EMBL" id="CAFBLZ010000076">
    <property type="protein sequence ID" value="CAB4886882.1"/>
    <property type="molecule type" value="Genomic_DNA"/>
</dbReference>
<proteinExistence type="inferred from homology"/>
<dbReference type="InterPro" id="IPR013189">
    <property type="entry name" value="Glyco_hydro_32_C"/>
</dbReference>
<reference evidence="6" key="1">
    <citation type="submission" date="2020-05" db="EMBL/GenBank/DDBJ databases">
        <authorList>
            <person name="Chiriac C."/>
            <person name="Salcher M."/>
            <person name="Ghai R."/>
            <person name="Kavagutti S V."/>
        </authorList>
    </citation>
    <scope>NUCLEOTIDE SEQUENCE</scope>
</reference>
<dbReference type="SMART" id="SM00640">
    <property type="entry name" value="Glyco_32"/>
    <property type="match status" value="1"/>
</dbReference>
<evidence type="ECO:0000259" key="4">
    <source>
        <dbReference type="Pfam" id="PF00251"/>
    </source>
</evidence>
<comment type="similarity">
    <text evidence="1">Belongs to the glycosyl hydrolase 32 family.</text>
</comment>
<evidence type="ECO:0000256" key="3">
    <source>
        <dbReference type="ARBA" id="ARBA00023295"/>
    </source>
</evidence>
<dbReference type="InterPro" id="IPR013148">
    <property type="entry name" value="Glyco_hydro_32_N"/>
</dbReference>
<evidence type="ECO:0000256" key="2">
    <source>
        <dbReference type="ARBA" id="ARBA00022801"/>
    </source>
</evidence>
<sequence>MQLHQTESVFTESLRPTFHFTPELNWMNDPNGLVFHKGKYHLFFQHNPDGILWGNMSWGHAVSTDLINWEHLPVAIACTETAGIFSGSVVIDHTNSSGFGSLENPPMVAIYTLHQNDQSNQSQHIAYSLDDGLTWVKYANNPVLDLGMKDFRDPKVSWDASTNTWLMTVAKPLEFKISFFTSPDLKSWSHLSDFGPLGATGGCWECPDLFSLPAPTGEKVWVLLVSLNPGGITNGSGTQYFIGNWDGTTFTTEQKSTKWIDYGRDNYAGVTFNDAPEGRRIFIGWMSNWEYAVNFPSPIWRGQMTTPRELAIVEADGEIFLSSNPISELKTEHDYSFEINANEDSIFTISSENKEVVINYDASRKKISINRSDAWLSDINDTPQISPKIDLENFTLRILLDHGSAEIFVPEVGLSMTSLHTLPASSVVLQKTAKRLQ</sequence>
<dbReference type="Gene3D" id="2.115.10.20">
    <property type="entry name" value="Glycosyl hydrolase domain, family 43"/>
    <property type="match status" value="1"/>
</dbReference>
<feature type="domain" description="Glycosyl hydrolase family 32 C-terminal" evidence="5">
    <location>
        <begin position="334"/>
        <end position="410"/>
    </location>
</feature>
<dbReference type="InterPro" id="IPR013320">
    <property type="entry name" value="ConA-like_dom_sf"/>
</dbReference>
<dbReference type="GO" id="GO:0004575">
    <property type="term" value="F:sucrose alpha-glucosidase activity"/>
    <property type="evidence" value="ECO:0007669"/>
    <property type="project" value="TreeGrafter"/>
</dbReference>
<dbReference type="InterPro" id="IPR018053">
    <property type="entry name" value="Glyco_hydro_32_AS"/>
</dbReference>
<dbReference type="InterPro" id="IPR001362">
    <property type="entry name" value="Glyco_hydro_32"/>
</dbReference>
<accession>A0A6J7ETB8</accession>
<dbReference type="GO" id="GO:0005987">
    <property type="term" value="P:sucrose catabolic process"/>
    <property type="evidence" value="ECO:0007669"/>
    <property type="project" value="TreeGrafter"/>
</dbReference>
<dbReference type="CDD" id="cd18622">
    <property type="entry name" value="GH32_Inu-like"/>
    <property type="match status" value="1"/>
</dbReference>
<evidence type="ECO:0000256" key="1">
    <source>
        <dbReference type="ARBA" id="ARBA00009902"/>
    </source>
</evidence>
<keyword evidence="3" id="KW-0326">Glycosidase</keyword>
<dbReference type="Pfam" id="PF08244">
    <property type="entry name" value="Glyco_hydro_32C"/>
    <property type="match status" value="1"/>
</dbReference>
<dbReference type="AlphaFoldDB" id="A0A6J7ETB8"/>